<comment type="caution">
    <text evidence="6">The sequence shown here is derived from an EMBL/GenBank/DDBJ whole genome shotgun (WGS) entry which is preliminary data.</text>
</comment>
<keyword evidence="7" id="KW-1185">Reference proteome</keyword>
<evidence type="ECO:0000256" key="2">
    <source>
        <dbReference type="ARBA" id="ARBA00022692"/>
    </source>
</evidence>
<dbReference type="OrthoDB" id="3358017at2759"/>
<keyword evidence="4 5" id="KW-0472">Membrane</keyword>
<organism evidence="6 7">
    <name type="scientific">Dactylonectria estremocensis</name>
    <dbReference type="NCBI Taxonomy" id="1079267"/>
    <lineage>
        <taxon>Eukaryota</taxon>
        <taxon>Fungi</taxon>
        <taxon>Dikarya</taxon>
        <taxon>Ascomycota</taxon>
        <taxon>Pezizomycotina</taxon>
        <taxon>Sordariomycetes</taxon>
        <taxon>Hypocreomycetidae</taxon>
        <taxon>Hypocreales</taxon>
        <taxon>Nectriaceae</taxon>
        <taxon>Dactylonectria</taxon>
    </lineage>
</organism>
<dbReference type="Proteomes" id="UP000717696">
    <property type="component" value="Unassembled WGS sequence"/>
</dbReference>
<accession>A0A9P9ERH4</accession>
<sequence length="242" mass="27080">MVALNLLFRPGRIAAAAIFGIMTLGHLFRMFHHRIWLCIPIVVGGIFEIVGYGARAVTYSNTDKVIPYVVQSPRILLAPILFAASLYMTLSRIIRAIDDGSYSPIAPRCFLIQSMGGRLMTNTNSGSSNVKPGSNVIMGALLFHILVFGVFVVVAMVLNMRFSQSTLYMLSVTLWLVMINNKFRVVEYAMGHDGYLLSVEWGVYVFDFLWQYSNKLKPALKGDAFLQAEHLSGNSDQEMQQR</sequence>
<evidence type="ECO:0000313" key="7">
    <source>
        <dbReference type="Proteomes" id="UP000717696"/>
    </source>
</evidence>
<evidence type="ECO:0000256" key="3">
    <source>
        <dbReference type="ARBA" id="ARBA00022989"/>
    </source>
</evidence>
<feature type="transmembrane region" description="Helical" evidence="5">
    <location>
        <begin position="75"/>
        <end position="94"/>
    </location>
</feature>
<evidence type="ECO:0000256" key="4">
    <source>
        <dbReference type="ARBA" id="ARBA00023136"/>
    </source>
</evidence>
<keyword evidence="3 5" id="KW-1133">Transmembrane helix</keyword>
<dbReference type="PANTHER" id="PTHR31465:SF1">
    <property type="entry name" value="PROTEIN RTA1-RELATED"/>
    <property type="match status" value="1"/>
</dbReference>
<feature type="transmembrane region" description="Helical" evidence="5">
    <location>
        <begin position="12"/>
        <end position="28"/>
    </location>
</feature>
<protein>
    <submittedName>
        <fullName evidence="6">RTA1 like protein-domain-containing protein</fullName>
    </submittedName>
</protein>
<evidence type="ECO:0000313" key="6">
    <source>
        <dbReference type="EMBL" id="KAH7142636.1"/>
    </source>
</evidence>
<dbReference type="EMBL" id="JAGMUU010000011">
    <property type="protein sequence ID" value="KAH7142636.1"/>
    <property type="molecule type" value="Genomic_DNA"/>
</dbReference>
<comment type="subcellular location">
    <subcellularLocation>
        <location evidence="1">Membrane</location>
        <topology evidence="1">Multi-pass membrane protein</topology>
    </subcellularLocation>
</comment>
<reference evidence="6" key="1">
    <citation type="journal article" date="2021" name="Nat. Commun.">
        <title>Genetic determinants of endophytism in the Arabidopsis root mycobiome.</title>
        <authorList>
            <person name="Mesny F."/>
            <person name="Miyauchi S."/>
            <person name="Thiergart T."/>
            <person name="Pickel B."/>
            <person name="Atanasova L."/>
            <person name="Karlsson M."/>
            <person name="Huettel B."/>
            <person name="Barry K.W."/>
            <person name="Haridas S."/>
            <person name="Chen C."/>
            <person name="Bauer D."/>
            <person name="Andreopoulos W."/>
            <person name="Pangilinan J."/>
            <person name="LaButti K."/>
            <person name="Riley R."/>
            <person name="Lipzen A."/>
            <person name="Clum A."/>
            <person name="Drula E."/>
            <person name="Henrissat B."/>
            <person name="Kohler A."/>
            <person name="Grigoriev I.V."/>
            <person name="Martin F.M."/>
            <person name="Hacquard S."/>
        </authorList>
    </citation>
    <scope>NUCLEOTIDE SEQUENCE</scope>
    <source>
        <strain evidence="6">MPI-CAGE-AT-0021</strain>
    </source>
</reference>
<name>A0A9P9ERH4_9HYPO</name>
<dbReference type="GO" id="GO:0016020">
    <property type="term" value="C:membrane"/>
    <property type="evidence" value="ECO:0007669"/>
    <property type="project" value="UniProtKB-SubCell"/>
</dbReference>
<gene>
    <name evidence="6" type="ORF">B0J13DRAFT_585381</name>
</gene>
<feature type="transmembrane region" description="Helical" evidence="5">
    <location>
        <begin position="136"/>
        <end position="158"/>
    </location>
</feature>
<feature type="transmembrane region" description="Helical" evidence="5">
    <location>
        <begin position="34"/>
        <end position="54"/>
    </location>
</feature>
<dbReference type="Pfam" id="PF04479">
    <property type="entry name" value="RTA1"/>
    <property type="match status" value="1"/>
</dbReference>
<evidence type="ECO:0000256" key="1">
    <source>
        <dbReference type="ARBA" id="ARBA00004141"/>
    </source>
</evidence>
<dbReference type="PANTHER" id="PTHR31465">
    <property type="entry name" value="PROTEIN RTA1-RELATED"/>
    <property type="match status" value="1"/>
</dbReference>
<dbReference type="InterPro" id="IPR007568">
    <property type="entry name" value="RTA1"/>
</dbReference>
<proteinExistence type="predicted"/>
<dbReference type="AlphaFoldDB" id="A0A9P9ERH4"/>
<keyword evidence="2 5" id="KW-0812">Transmembrane</keyword>
<evidence type="ECO:0000256" key="5">
    <source>
        <dbReference type="SAM" id="Phobius"/>
    </source>
</evidence>